<dbReference type="EMBL" id="BPLR01013580">
    <property type="protein sequence ID" value="GIY62115.1"/>
    <property type="molecule type" value="Genomic_DNA"/>
</dbReference>
<reference evidence="1 2" key="1">
    <citation type="submission" date="2021-06" db="EMBL/GenBank/DDBJ databases">
        <title>Caerostris extrusa draft genome.</title>
        <authorList>
            <person name="Kono N."/>
            <person name="Arakawa K."/>
        </authorList>
    </citation>
    <scope>NUCLEOTIDE SEQUENCE [LARGE SCALE GENOMIC DNA]</scope>
</reference>
<organism evidence="1 2">
    <name type="scientific">Caerostris extrusa</name>
    <name type="common">Bark spider</name>
    <name type="synonym">Caerostris bankana</name>
    <dbReference type="NCBI Taxonomy" id="172846"/>
    <lineage>
        <taxon>Eukaryota</taxon>
        <taxon>Metazoa</taxon>
        <taxon>Ecdysozoa</taxon>
        <taxon>Arthropoda</taxon>
        <taxon>Chelicerata</taxon>
        <taxon>Arachnida</taxon>
        <taxon>Araneae</taxon>
        <taxon>Araneomorphae</taxon>
        <taxon>Entelegynae</taxon>
        <taxon>Araneoidea</taxon>
        <taxon>Araneidae</taxon>
        <taxon>Caerostris</taxon>
    </lineage>
</organism>
<proteinExistence type="predicted"/>
<name>A0AAV4UXP9_CAEEX</name>
<gene>
    <name evidence="1" type="ORF">CEXT_192011</name>
</gene>
<keyword evidence="2" id="KW-1185">Reference proteome</keyword>
<evidence type="ECO:0000313" key="1">
    <source>
        <dbReference type="EMBL" id="GIY62115.1"/>
    </source>
</evidence>
<evidence type="ECO:0000313" key="2">
    <source>
        <dbReference type="Proteomes" id="UP001054945"/>
    </source>
</evidence>
<sequence>MIDEIRVLKAARFRPCHCDTKLPFELWRQKGEIPRSEGKLRGRATRDGYFERFCHYRLGVGRVEHGVFMETFVALVLIAQSLIMDIMKEPIVHLFLLDHDNIVMAN</sequence>
<comment type="caution">
    <text evidence="1">The sequence shown here is derived from an EMBL/GenBank/DDBJ whole genome shotgun (WGS) entry which is preliminary data.</text>
</comment>
<protein>
    <submittedName>
        <fullName evidence="1">Uncharacterized protein</fullName>
    </submittedName>
</protein>
<dbReference type="Proteomes" id="UP001054945">
    <property type="component" value="Unassembled WGS sequence"/>
</dbReference>
<accession>A0AAV4UXP9</accession>
<dbReference type="AlphaFoldDB" id="A0AAV4UXP9"/>